<reference evidence="3 4" key="1">
    <citation type="submission" date="2012-02" db="EMBL/GenBank/DDBJ databases">
        <title>Whole genome shotgun sequence of Gordonia sputi NBRC 100414.</title>
        <authorList>
            <person name="Yoshida I."/>
            <person name="Hosoyama A."/>
            <person name="Tsuchikane K."/>
            <person name="Katsumata H."/>
            <person name="Yamazaki S."/>
            <person name="Fujita N."/>
        </authorList>
    </citation>
    <scope>NUCLEOTIDE SEQUENCE [LARGE SCALE GENOMIC DNA]</scope>
    <source>
        <strain evidence="3 4">NBRC 100414</strain>
    </source>
</reference>
<feature type="region of interest" description="Disordered" evidence="1">
    <location>
        <begin position="85"/>
        <end position="111"/>
    </location>
</feature>
<dbReference type="PANTHER" id="PTHR37318">
    <property type="entry name" value="BSL7504 PROTEIN"/>
    <property type="match status" value="1"/>
</dbReference>
<evidence type="ECO:0000256" key="1">
    <source>
        <dbReference type="SAM" id="MobiDB-lite"/>
    </source>
</evidence>
<comment type="caution">
    <text evidence="3">The sequence shown here is derived from an EMBL/GenBank/DDBJ whole genome shotgun (WGS) entry which is preliminary data.</text>
</comment>
<dbReference type="InterPro" id="IPR036388">
    <property type="entry name" value="WH-like_DNA-bd_sf"/>
</dbReference>
<dbReference type="eggNOG" id="COG0640">
    <property type="taxonomic scope" value="Bacteria"/>
</dbReference>
<dbReference type="SUPFAM" id="SSF46785">
    <property type="entry name" value="Winged helix' DNA-binding domain"/>
    <property type="match status" value="1"/>
</dbReference>
<evidence type="ECO:0000313" key="4">
    <source>
        <dbReference type="Proteomes" id="UP000005845"/>
    </source>
</evidence>
<dbReference type="Proteomes" id="UP000005845">
    <property type="component" value="Unassembled WGS sequence"/>
</dbReference>
<dbReference type="AlphaFoldDB" id="H5U769"/>
<dbReference type="InterPro" id="IPR036390">
    <property type="entry name" value="WH_DNA-bd_sf"/>
</dbReference>
<dbReference type="PANTHER" id="PTHR37318:SF1">
    <property type="entry name" value="BSL7504 PROTEIN"/>
    <property type="match status" value="1"/>
</dbReference>
<accession>H5U769</accession>
<protein>
    <recommendedName>
        <fullName evidence="2">Winged helix DNA-binding domain-containing protein</fullName>
    </recommendedName>
</protein>
<evidence type="ECO:0000313" key="3">
    <source>
        <dbReference type="EMBL" id="GAB41557.1"/>
    </source>
</evidence>
<dbReference type="InterPro" id="IPR027395">
    <property type="entry name" value="WH_DNA-bd_dom"/>
</dbReference>
<dbReference type="Gene3D" id="1.10.10.10">
    <property type="entry name" value="Winged helix-like DNA-binding domain superfamily/Winged helix DNA-binding domain"/>
    <property type="match status" value="1"/>
</dbReference>
<dbReference type="Pfam" id="PF13601">
    <property type="entry name" value="HTH_34"/>
    <property type="match status" value="1"/>
</dbReference>
<keyword evidence="4" id="KW-1185">Reference proteome</keyword>
<feature type="domain" description="Winged helix DNA-binding" evidence="2">
    <location>
        <begin position="7"/>
        <end position="85"/>
    </location>
</feature>
<name>H5U769_9ACTN</name>
<dbReference type="EMBL" id="BAFC01000133">
    <property type="protein sequence ID" value="GAB41557.1"/>
    <property type="molecule type" value="Genomic_DNA"/>
</dbReference>
<organism evidence="3 4">
    <name type="scientific">Gordonia sputi NBRC 100414</name>
    <dbReference type="NCBI Taxonomy" id="1089453"/>
    <lineage>
        <taxon>Bacteria</taxon>
        <taxon>Bacillati</taxon>
        <taxon>Actinomycetota</taxon>
        <taxon>Actinomycetes</taxon>
        <taxon>Mycobacteriales</taxon>
        <taxon>Gordoniaceae</taxon>
        <taxon>Gordonia</taxon>
    </lineage>
</organism>
<evidence type="ECO:0000259" key="2">
    <source>
        <dbReference type="Pfam" id="PF13601"/>
    </source>
</evidence>
<proteinExistence type="predicted"/>
<gene>
    <name evidence="3" type="ORF">GOSPT_135_00190</name>
</gene>
<sequence length="111" mass="11905">MIHPSTRLTLVATLAAADWADFGYLRERLALSDSALSKQLATLESAGYVSTERPSTGRRRSVRARLTDAGREAFTGHVAALQAIVGGTREDGPHQDSTQQPDAPFDAEAKP</sequence>